<dbReference type="eggNOG" id="ENOG502ZWQM">
    <property type="taxonomic scope" value="Bacteria"/>
</dbReference>
<dbReference type="HOGENOM" id="CLU_1591783_0_0_3"/>
<organism evidence="1 2">
    <name type="scientific">Cyanobacterium aponinum (strain PCC 10605)</name>
    <dbReference type="NCBI Taxonomy" id="755178"/>
    <lineage>
        <taxon>Bacteria</taxon>
        <taxon>Bacillati</taxon>
        <taxon>Cyanobacteriota</taxon>
        <taxon>Cyanophyceae</taxon>
        <taxon>Oscillatoriophycideae</taxon>
        <taxon>Chroococcales</taxon>
        <taxon>Geminocystaceae</taxon>
        <taxon>Cyanobacterium</taxon>
    </lineage>
</organism>
<name>K9Z320_CYAAP</name>
<protein>
    <submittedName>
        <fullName evidence="1">Uncharacterized protein</fullName>
    </submittedName>
</protein>
<dbReference type="STRING" id="755178.Cyan10605_1443"/>
<dbReference type="EMBL" id="CP003947">
    <property type="protein sequence ID" value="AFZ53554.1"/>
    <property type="molecule type" value="Genomic_DNA"/>
</dbReference>
<proteinExistence type="predicted"/>
<dbReference type="RefSeq" id="WP_015219283.1">
    <property type="nucleotide sequence ID" value="NC_019776.1"/>
</dbReference>
<sequence>MIKETNYLKKENRLPLKLHTAVGDATRIAIIHREFYKHKEKYIHLIQEYLSHSYLENNPVEKYYKKEGSKKSILQNIPLNLEQIKRIKEGILLLLSLDKLTEEEKQLEEDFIKKNKNYLLVKKLEENNYYLANFTTELLKINRFLNLNFNISLKDLYEIDFSQLVNK</sequence>
<dbReference type="AlphaFoldDB" id="K9Z320"/>
<dbReference type="KEGG" id="can:Cyan10605_1443"/>
<accession>K9Z320</accession>
<gene>
    <name evidence="1" type="ordered locus">Cyan10605_1443</name>
</gene>
<evidence type="ECO:0000313" key="1">
    <source>
        <dbReference type="EMBL" id="AFZ53554.1"/>
    </source>
</evidence>
<keyword evidence="2" id="KW-1185">Reference proteome</keyword>
<dbReference type="Proteomes" id="UP000010480">
    <property type="component" value="Chromosome"/>
</dbReference>
<evidence type="ECO:0000313" key="2">
    <source>
        <dbReference type="Proteomes" id="UP000010480"/>
    </source>
</evidence>
<reference evidence="2" key="1">
    <citation type="journal article" date="2013" name="Proc. Natl. Acad. Sci. U.S.A.">
        <title>Improving the coverage of the cyanobacterial phylum using diversity-driven genome sequencing.</title>
        <authorList>
            <person name="Shih P.M."/>
            <person name="Wu D."/>
            <person name="Latifi A."/>
            <person name="Axen S.D."/>
            <person name="Fewer D.P."/>
            <person name="Talla E."/>
            <person name="Calteau A."/>
            <person name="Cai F."/>
            <person name="Tandeau de Marsac N."/>
            <person name="Rippka R."/>
            <person name="Herdman M."/>
            <person name="Sivonen K."/>
            <person name="Coursin T."/>
            <person name="Laurent T."/>
            <person name="Goodwin L."/>
            <person name="Nolan M."/>
            <person name="Davenport K.W."/>
            <person name="Han C.S."/>
            <person name="Rubin E.M."/>
            <person name="Eisen J.A."/>
            <person name="Woyke T."/>
            <person name="Gugger M."/>
            <person name="Kerfeld C.A."/>
        </authorList>
    </citation>
    <scope>NUCLEOTIDE SEQUENCE [LARGE SCALE GENOMIC DNA]</scope>
    <source>
        <strain evidence="2">PCC 10605</strain>
    </source>
</reference>